<evidence type="ECO:0000313" key="1">
    <source>
        <dbReference type="EMBL" id="PLT28459.1"/>
    </source>
</evidence>
<reference evidence="1 2" key="1">
    <citation type="submission" date="2017-11" db="EMBL/GenBank/DDBJ databases">
        <title>Comparitive Functional Genomics of Dry Heat Resistant strains isolated from the Viking Spacecraft.</title>
        <authorList>
            <person name="Seuylemezian A."/>
            <person name="Cooper K."/>
            <person name="Vaishampayan P."/>
        </authorList>
    </citation>
    <scope>NUCLEOTIDE SEQUENCE [LARGE SCALE GENOMIC DNA]</scope>
    <source>
        <strain evidence="1 2">V1-29</strain>
    </source>
</reference>
<dbReference type="OrthoDB" id="2592395at2"/>
<dbReference type="AlphaFoldDB" id="A0A2N5M270"/>
<dbReference type="EMBL" id="PGUY01000060">
    <property type="protein sequence ID" value="PLT28459.1"/>
    <property type="molecule type" value="Genomic_DNA"/>
</dbReference>
<proteinExistence type="predicted"/>
<evidence type="ECO:0000313" key="2">
    <source>
        <dbReference type="Proteomes" id="UP000234748"/>
    </source>
</evidence>
<protein>
    <submittedName>
        <fullName evidence="1">Uncharacterized protein</fullName>
    </submittedName>
</protein>
<keyword evidence="2" id="KW-1185">Reference proteome</keyword>
<comment type="caution">
    <text evidence="1">The sequence shown here is derived from an EMBL/GenBank/DDBJ whole genome shotgun (WGS) entry which is preliminary data.</text>
</comment>
<sequence length="80" mass="9582">MPEINENFLPLWMEQIEAFPIYFCAEIPSYRKGNYEKLCKKQDIVYKYLKSNGEMAISVTDIKNINQLRKLLDVYISNWQ</sequence>
<organism evidence="1 2">
    <name type="scientific">Peribacillus deserti</name>
    <dbReference type="NCBI Taxonomy" id="673318"/>
    <lineage>
        <taxon>Bacteria</taxon>
        <taxon>Bacillati</taxon>
        <taxon>Bacillota</taxon>
        <taxon>Bacilli</taxon>
        <taxon>Bacillales</taxon>
        <taxon>Bacillaceae</taxon>
        <taxon>Peribacillus</taxon>
    </lineage>
</organism>
<dbReference type="RefSeq" id="WP_101644843.1">
    <property type="nucleotide sequence ID" value="NZ_PGUY01000060.1"/>
</dbReference>
<name>A0A2N5M270_9BACI</name>
<dbReference type="Proteomes" id="UP000234748">
    <property type="component" value="Unassembled WGS sequence"/>
</dbReference>
<accession>A0A2N5M270</accession>
<gene>
    <name evidence="1" type="ORF">CUU66_18310</name>
</gene>